<organism evidence="2 3">
    <name type="scientific">Punica granatum</name>
    <name type="common">Pomegranate</name>
    <dbReference type="NCBI Taxonomy" id="22663"/>
    <lineage>
        <taxon>Eukaryota</taxon>
        <taxon>Viridiplantae</taxon>
        <taxon>Streptophyta</taxon>
        <taxon>Embryophyta</taxon>
        <taxon>Tracheophyta</taxon>
        <taxon>Spermatophyta</taxon>
        <taxon>Magnoliopsida</taxon>
        <taxon>eudicotyledons</taxon>
        <taxon>Gunneridae</taxon>
        <taxon>Pentapetalae</taxon>
        <taxon>rosids</taxon>
        <taxon>malvids</taxon>
        <taxon>Myrtales</taxon>
        <taxon>Lythraceae</taxon>
        <taxon>Punica</taxon>
    </lineage>
</organism>
<evidence type="ECO:0000313" key="2">
    <source>
        <dbReference type="EMBL" id="PKI74532.1"/>
    </source>
</evidence>
<comment type="caution">
    <text evidence="2">The sequence shown here is derived from an EMBL/GenBank/DDBJ whole genome shotgun (WGS) entry which is preliminary data.</text>
</comment>
<dbReference type="EMBL" id="PGOL01000198">
    <property type="protein sequence ID" value="PKI74532.1"/>
    <property type="molecule type" value="Genomic_DNA"/>
</dbReference>
<evidence type="ECO:0000313" key="3">
    <source>
        <dbReference type="Proteomes" id="UP000233551"/>
    </source>
</evidence>
<dbReference type="Proteomes" id="UP000233551">
    <property type="component" value="Unassembled WGS sequence"/>
</dbReference>
<feature type="compositionally biased region" description="Basic and acidic residues" evidence="1">
    <location>
        <begin position="64"/>
        <end position="73"/>
    </location>
</feature>
<gene>
    <name evidence="2" type="ORF">CRG98_005074</name>
</gene>
<dbReference type="AlphaFoldDB" id="A0A2I0L1E2"/>
<feature type="compositionally biased region" description="Polar residues" evidence="1">
    <location>
        <begin position="133"/>
        <end position="146"/>
    </location>
</feature>
<protein>
    <submittedName>
        <fullName evidence="2">Uncharacterized protein</fullName>
    </submittedName>
</protein>
<feature type="region of interest" description="Disordered" evidence="1">
    <location>
        <begin position="51"/>
        <end position="73"/>
    </location>
</feature>
<feature type="region of interest" description="Disordered" evidence="1">
    <location>
        <begin position="97"/>
        <end position="158"/>
    </location>
</feature>
<proteinExistence type="predicted"/>
<evidence type="ECO:0000256" key="1">
    <source>
        <dbReference type="SAM" id="MobiDB-lite"/>
    </source>
</evidence>
<name>A0A2I0L1E2_PUNGR</name>
<keyword evidence="3" id="KW-1185">Reference proteome</keyword>
<reference evidence="2 3" key="1">
    <citation type="submission" date="2017-11" db="EMBL/GenBank/DDBJ databases">
        <title>De-novo sequencing of pomegranate (Punica granatum L.) genome.</title>
        <authorList>
            <person name="Akparov Z."/>
            <person name="Amiraslanov A."/>
            <person name="Hajiyeva S."/>
            <person name="Abbasov M."/>
            <person name="Kaur K."/>
            <person name="Hamwieh A."/>
            <person name="Solovyev V."/>
            <person name="Salamov A."/>
            <person name="Braich B."/>
            <person name="Kosarev P."/>
            <person name="Mahmoud A."/>
            <person name="Hajiyev E."/>
            <person name="Babayeva S."/>
            <person name="Izzatullayeva V."/>
            <person name="Mammadov A."/>
            <person name="Mammadov A."/>
            <person name="Sharifova S."/>
            <person name="Ojaghi J."/>
            <person name="Eynullazada K."/>
            <person name="Bayramov B."/>
            <person name="Abdulazimova A."/>
            <person name="Shahmuradov I."/>
        </authorList>
    </citation>
    <scope>NUCLEOTIDE SEQUENCE [LARGE SCALE GENOMIC DNA]</scope>
    <source>
        <strain evidence="3">cv. AG2017</strain>
        <tissue evidence="2">Leaf</tissue>
    </source>
</reference>
<accession>A0A2I0L1E2</accession>
<sequence length="158" mass="17994">MAQPTHRESHLYDRTSDRMMVPTCPPLCPPTSHRGNRRRTMHWFTPPRELLSGLSHYTSTGEGPDEKEPPMKPKTEMIEQTTQHRRKRLHRDRALLQGKSGLHHCKGPPLTTCNNKPRGKTHPVLRVPILQGEPSTGNDKTRSGSAIAQGVRHRPRQQ</sequence>